<dbReference type="PANTHER" id="PTHR42878:SF15">
    <property type="entry name" value="BACTERIOPHYTOCHROME"/>
    <property type="match status" value="1"/>
</dbReference>
<dbReference type="PRINTS" id="PR00344">
    <property type="entry name" value="BCTRLSENSOR"/>
</dbReference>
<dbReference type="InterPro" id="IPR050351">
    <property type="entry name" value="BphY/WalK/GraS-like"/>
</dbReference>
<dbReference type="PROSITE" id="PS50110">
    <property type="entry name" value="RESPONSE_REGULATORY"/>
    <property type="match status" value="1"/>
</dbReference>
<dbReference type="GO" id="GO:0030295">
    <property type="term" value="F:protein kinase activator activity"/>
    <property type="evidence" value="ECO:0007669"/>
    <property type="project" value="TreeGrafter"/>
</dbReference>
<dbReference type="InterPro" id="IPR005467">
    <property type="entry name" value="His_kinase_dom"/>
</dbReference>
<dbReference type="Gene3D" id="3.30.565.10">
    <property type="entry name" value="Histidine kinase-like ATPase, C-terminal domain"/>
    <property type="match status" value="1"/>
</dbReference>
<evidence type="ECO:0000256" key="1">
    <source>
        <dbReference type="ARBA" id="ARBA00000085"/>
    </source>
</evidence>
<keyword evidence="7" id="KW-0175">Coiled coil</keyword>
<evidence type="ECO:0000256" key="3">
    <source>
        <dbReference type="ARBA" id="ARBA00022553"/>
    </source>
</evidence>
<dbReference type="SMART" id="SM00387">
    <property type="entry name" value="HATPase_c"/>
    <property type="match status" value="1"/>
</dbReference>
<comment type="catalytic activity">
    <reaction evidence="1">
        <text>ATP + protein L-histidine = ADP + protein N-phospho-L-histidine.</text>
        <dbReference type="EC" id="2.7.13.3"/>
    </reaction>
</comment>
<dbReference type="Pfam" id="PF00072">
    <property type="entry name" value="Response_reg"/>
    <property type="match status" value="1"/>
</dbReference>
<keyword evidence="4" id="KW-0808">Transferase</keyword>
<dbReference type="Pfam" id="PF00512">
    <property type="entry name" value="HisKA"/>
    <property type="match status" value="1"/>
</dbReference>
<feature type="coiled-coil region" evidence="7">
    <location>
        <begin position="130"/>
        <end position="168"/>
    </location>
</feature>
<dbReference type="SUPFAM" id="SSF47384">
    <property type="entry name" value="Homodimeric domain of signal transducing histidine kinase"/>
    <property type="match status" value="1"/>
</dbReference>
<dbReference type="PANTHER" id="PTHR42878">
    <property type="entry name" value="TWO-COMPONENT HISTIDINE KINASE"/>
    <property type="match status" value="1"/>
</dbReference>
<protein>
    <recommendedName>
        <fullName evidence="2">histidine kinase</fullName>
        <ecNumber evidence="2">2.7.13.3</ecNumber>
    </recommendedName>
</protein>
<dbReference type="InterPro" id="IPR036890">
    <property type="entry name" value="HATPase_C_sf"/>
</dbReference>
<dbReference type="PROSITE" id="PS50109">
    <property type="entry name" value="HIS_KIN"/>
    <property type="match status" value="1"/>
</dbReference>
<evidence type="ECO:0000256" key="5">
    <source>
        <dbReference type="ARBA" id="ARBA00022777"/>
    </source>
</evidence>
<dbReference type="InterPro" id="IPR011006">
    <property type="entry name" value="CheY-like_superfamily"/>
</dbReference>
<dbReference type="SUPFAM" id="SSF55874">
    <property type="entry name" value="ATPase domain of HSP90 chaperone/DNA topoisomerase II/histidine kinase"/>
    <property type="match status" value="1"/>
</dbReference>
<gene>
    <name evidence="10" type="ORF">ENQ87_14700</name>
</gene>
<dbReference type="EC" id="2.7.13.3" evidence="2"/>
<dbReference type="Pfam" id="PF02518">
    <property type="entry name" value="HATPase_c"/>
    <property type="match status" value="1"/>
</dbReference>
<organism evidence="10">
    <name type="scientific">Geobacter metallireducens</name>
    <dbReference type="NCBI Taxonomy" id="28232"/>
    <lineage>
        <taxon>Bacteria</taxon>
        <taxon>Pseudomonadati</taxon>
        <taxon>Thermodesulfobacteriota</taxon>
        <taxon>Desulfuromonadia</taxon>
        <taxon>Geobacterales</taxon>
        <taxon>Geobacteraceae</taxon>
        <taxon>Geobacter</taxon>
    </lineage>
</organism>
<dbReference type="GO" id="GO:0000156">
    <property type="term" value="F:phosphorelay response regulator activity"/>
    <property type="evidence" value="ECO:0007669"/>
    <property type="project" value="TreeGrafter"/>
</dbReference>
<evidence type="ECO:0000256" key="2">
    <source>
        <dbReference type="ARBA" id="ARBA00012438"/>
    </source>
</evidence>
<dbReference type="InterPro" id="IPR004358">
    <property type="entry name" value="Sig_transdc_His_kin-like_C"/>
</dbReference>
<dbReference type="SUPFAM" id="SSF52172">
    <property type="entry name" value="CheY-like"/>
    <property type="match status" value="1"/>
</dbReference>
<accession>A0A831UEW9</accession>
<evidence type="ECO:0000256" key="4">
    <source>
        <dbReference type="ARBA" id="ARBA00022679"/>
    </source>
</evidence>
<dbReference type="Gene3D" id="1.10.287.130">
    <property type="match status" value="1"/>
</dbReference>
<dbReference type="FunFam" id="3.30.565.10:FF:000006">
    <property type="entry name" value="Sensor histidine kinase WalK"/>
    <property type="match status" value="1"/>
</dbReference>
<dbReference type="FunFam" id="1.10.287.130:FF:000070">
    <property type="entry name" value="Histidine kinase sensor protein"/>
    <property type="match status" value="1"/>
</dbReference>
<sequence>MDQVLESDPRLSLLYVEDEPEVRKLLCTVLTRKFPDQEIHVAENGMAGLELFRELRPDIVLTDIRMPVMDGIQMSRQIRAEDPTASIVVISASSETDYLLEAIRMGISRYVLKPVDHRMLLEAVDDCVVRISHERQVKAQNELIRRLNSELERRVADRTAELEASNRELEAFCYSVAHDLSTPLRGIHGFSTILLEEYAGKLDDAAKGYLVRIGGAAARMGQLINDLLELSRVTRRELHRETIDLSHLVHGIARELRRRDPGRQGEFIIAEQLQDEGDPILIRLALENLLGNAWKYTAGVSRPCIEFGSSIANGERVYYVRDNGIGFDMAYAHKLFLPFQRLHGIDEYEGTGVGLASVQRIISRHGGKIWAEGEVGSGATFYFTIRSPASSSVPRG</sequence>
<dbReference type="SMART" id="SM00388">
    <property type="entry name" value="HisKA"/>
    <property type="match status" value="1"/>
</dbReference>
<evidence type="ECO:0000256" key="6">
    <source>
        <dbReference type="PROSITE-ProRule" id="PRU00169"/>
    </source>
</evidence>
<proteinExistence type="predicted"/>
<comment type="caution">
    <text evidence="10">The sequence shown here is derived from an EMBL/GenBank/DDBJ whole genome shotgun (WGS) entry which is preliminary data.</text>
</comment>
<dbReference type="CDD" id="cd17536">
    <property type="entry name" value="REC_YesN-like"/>
    <property type="match status" value="1"/>
</dbReference>
<dbReference type="InterPro" id="IPR003594">
    <property type="entry name" value="HATPase_dom"/>
</dbReference>
<dbReference type="InterPro" id="IPR001789">
    <property type="entry name" value="Sig_transdc_resp-reg_receiver"/>
</dbReference>
<dbReference type="SMART" id="SM00448">
    <property type="entry name" value="REC"/>
    <property type="match status" value="1"/>
</dbReference>
<feature type="domain" description="Response regulatory" evidence="9">
    <location>
        <begin position="12"/>
        <end position="128"/>
    </location>
</feature>
<evidence type="ECO:0000259" key="9">
    <source>
        <dbReference type="PROSITE" id="PS50110"/>
    </source>
</evidence>
<reference evidence="10" key="1">
    <citation type="journal article" date="2020" name="mSystems">
        <title>Genome- and Community-Level Interaction Insights into Carbon Utilization and Element Cycling Functions of Hydrothermarchaeota in Hydrothermal Sediment.</title>
        <authorList>
            <person name="Zhou Z."/>
            <person name="Liu Y."/>
            <person name="Xu W."/>
            <person name="Pan J."/>
            <person name="Luo Z.H."/>
            <person name="Li M."/>
        </authorList>
    </citation>
    <scope>NUCLEOTIDE SEQUENCE [LARGE SCALE GENOMIC DNA]</scope>
    <source>
        <strain evidence="10">SpSt-349</strain>
    </source>
</reference>
<keyword evidence="3 6" id="KW-0597">Phosphoprotein</keyword>
<name>A0A831UEW9_GEOME</name>
<dbReference type="InterPro" id="IPR036097">
    <property type="entry name" value="HisK_dim/P_sf"/>
</dbReference>
<evidence type="ECO:0000313" key="10">
    <source>
        <dbReference type="EMBL" id="HEN43590.1"/>
    </source>
</evidence>
<evidence type="ECO:0000256" key="7">
    <source>
        <dbReference type="SAM" id="Coils"/>
    </source>
</evidence>
<dbReference type="Gene3D" id="3.40.50.2300">
    <property type="match status" value="1"/>
</dbReference>
<dbReference type="InterPro" id="IPR003661">
    <property type="entry name" value="HisK_dim/P_dom"/>
</dbReference>
<dbReference type="CDD" id="cd00082">
    <property type="entry name" value="HisKA"/>
    <property type="match status" value="1"/>
</dbReference>
<keyword evidence="5 10" id="KW-0418">Kinase</keyword>
<dbReference type="GO" id="GO:0007234">
    <property type="term" value="P:osmosensory signaling via phosphorelay pathway"/>
    <property type="evidence" value="ECO:0007669"/>
    <property type="project" value="TreeGrafter"/>
</dbReference>
<dbReference type="AlphaFoldDB" id="A0A831UEW9"/>
<evidence type="ECO:0000259" key="8">
    <source>
        <dbReference type="PROSITE" id="PS50109"/>
    </source>
</evidence>
<feature type="modified residue" description="4-aspartylphosphate" evidence="6">
    <location>
        <position position="63"/>
    </location>
</feature>
<feature type="domain" description="Histidine kinase" evidence="8">
    <location>
        <begin position="175"/>
        <end position="389"/>
    </location>
</feature>
<dbReference type="GO" id="GO:0000155">
    <property type="term" value="F:phosphorelay sensor kinase activity"/>
    <property type="evidence" value="ECO:0007669"/>
    <property type="project" value="InterPro"/>
</dbReference>
<dbReference type="EMBL" id="DSOV01000069">
    <property type="protein sequence ID" value="HEN43590.1"/>
    <property type="molecule type" value="Genomic_DNA"/>
</dbReference>